<name>A0A151NZ77_ALLMI</name>
<organism evidence="2 3">
    <name type="scientific">Alligator mississippiensis</name>
    <name type="common">American alligator</name>
    <dbReference type="NCBI Taxonomy" id="8496"/>
    <lineage>
        <taxon>Eukaryota</taxon>
        <taxon>Metazoa</taxon>
        <taxon>Chordata</taxon>
        <taxon>Craniata</taxon>
        <taxon>Vertebrata</taxon>
        <taxon>Euteleostomi</taxon>
        <taxon>Archelosauria</taxon>
        <taxon>Archosauria</taxon>
        <taxon>Crocodylia</taxon>
        <taxon>Alligatoridae</taxon>
        <taxon>Alligatorinae</taxon>
        <taxon>Alligator</taxon>
    </lineage>
</organism>
<evidence type="ECO:0000313" key="2">
    <source>
        <dbReference type="EMBL" id="KYO42196.1"/>
    </source>
</evidence>
<accession>A0A151NZ77</accession>
<dbReference type="AlphaFoldDB" id="A0A151NZ77"/>
<feature type="region of interest" description="Disordered" evidence="1">
    <location>
        <begin position="34"/>
        <end position="88"/>
    </location>
</feature>
<evidence type="ECO:0000256" key="1">
    <source>
        <dbReference type="SAM" id="MobiDB-lite"/>
    </source>
</evidence>
<proteinExistence type="predicted"/>
<protein>
    <submittedName>
        <fullName evidence="2">Uncharacterized protein</fullName>
    </submittedName>
</protein>
<comment type="caution">
    <text evidence="2">The sequence shown here is derived from an EMBL/GenBank/DDBJ whole genome shotgun (WGS) entry which is preliminary data.</text>
</comment>
<gene>
    <name evidence="2" type="ORF">Y1Q_0002817</name>
</gene>
<sequence length="144" mass="15748">MAQLERGRKSTRVGSHAFIQLKLASDVIGNHQLAGIRRTTEEDGERRRGESGKTLKPDAVLDAPREREPAGALCASREQCGEEAEEPEEALCLNKGRSVRGTGEPEEALYTNKVGVLGECGSQRRLSLWAETAVSSKRSCRAVW</sequence>
<reference evidence="2 3" key="1">
    <citation type="journal article" date="2012" name="Genome Biol.">
        <title>Sequencing three crocodilian genomes to illuminate the evolution of archosaurs and amniotes.</title>
        <authorList>
            <person name="St John J.A."/>
            <person name="Braun E.L."/>
            <person name="Isberg S.R."/>
            <person name="Miles L.G."/>
            <person name="Chong A.Y."/>
            <person name="Gongora J."/>
            <person name="Dalzell P."/>
            <person name="Moran C."/>
            <person name="Bed'hom B."/>
            <person name="Abzhanov A."/>
            <person name="Burgess S.C."/>
            <person name="Cooksey A.M."/>
            <person name="Castoe T.A."/>
            <person name="Crawford N.G."/>
            <person name="Densmore L.D."/>
            <person name="Drew J.C."/>
            <person name="Edwards S.V."/>
            <person name="Faircloth B.C."/>
            <person name="Fujita M.K."/>
            <person name="Greenwold M.J."/>
            <person name="Hoffmann F.G."/>
            <person name="Howard J.M."/>
            <person name="Iguchi T."/>
            <person name="Janes D.E."/>
            <person name="Khan S.Y."/>
            <person name="Kohno S."/>
            <person name="de Koning A.J."/>
            <person name="Lance S.L."/>
            <person name="McCarthy F.M."/>
            <person name="McCormack J.E."/>
            <person name="Merchant M.E."/>
            <person name="Peterson D.G."/>
            <person name="Pollock D.D."/>
            <person name="Pourmand N."/>
            <person name="Raney B.J."/>
            <person name="Roessler K.A."/>
            <person name="Sanford J.R."/>
            <person name="Sawyer R.H."/>
            <person name="Schmidt C.J."/>
            <person name="Triplett E.W."/>
            <person name="Tuberville T.D."/>
            <person name="Venegas-Anaya M."/>
            <person name="Howard J.T."/>
            <person name="Jarvis E.D."/>
            <person name="Guillette L.J.Jr."/>
            <person name="Glenn T.C."/>
            <person name="Green R.E."/>
            <person name="Ray D.A."/>
        </authorList>
    </citation>
    <scope>NUCLEOTIDE SEQUENCE [LARGE SCALE GENOMIC DNA]</scope>
    <source>
        <strain evidence="2">KSC_2009_1</strain>
    </source>
</reference>
<dbReference type="Proteomes" id="UP000050525">
    <property type="component" value="Unassembled WGS sequence"/>
</dbReference>
<evidence type="ECO:0000313" key="3">
    <source>
        <dbReference type="Proteomes" id="UP000050525"/>
    </source>
</evidence>
<feature type="compositionally biased region" description="Basic and acidic residues" evidence="1">
    <location>
        <begin position="38"/>
        <end position="56"/>
    </location>
</feature>
<keyword evidence="3" id="KW-1185">Reference proteome</keyword>
<dbReference type="EMBL" id="AKHW03001485">
    <property type="protein sequence ID" value="KYO42196.1"/>
    <property type="molecule type" value="Genomic_DNA"/>
</dbReference>